<comment type="caution">
    <text evidence="3">The sequence shown here is derived from an EMBL/GenBank/DDBJ whole genome shotgun (WGS) entry which is preliminary data.</text>
</comment>
<gene>
    <name evidence="3" type="ORF">DLJ53_20165</name>
</gene>
<feature type="compositionally biased region" description="Acidic residues" evidence="1">
    <location>
        <begin position="64"/>
        <end position="73"/>
    </location>
</feature>
<keyword evidence="2" id="KW-0812">Transmembrane</keyword>
<feature type="transmembrane region" description="Helical" evidence="2">
    <location>
        <begin position="194"/>
        <end position="215"/>
    </location>
</feature>
<keyword evidence="4" id="KW-1185">Reference proteome</keyword>
<name>A0A8B2NSF3_9HYPH</name>
<feature type="compositionally biased region" description="Low complexity" evidence="1">
    <location>
        <begin position="15"/>
        <end position="28"/>
    </location>
</feature>
<keyword evidence="2" id="KW-1133">Transmembrane helix</keyword>
<dbReference type="Proteomes" id="UP000249590">
    <property type="component" value="Unassembled WGS sequence"/>
</dbReference>
<feature type="compositionally biased region" description="Acidic residues" evidence="1">
    <location>
        <begin position="121"/>
        <end position="132"/>
    </location>
</feature>
<sequence length="309" mass="33116">MSGAYRCPVCGIDFPTGTPNTPTTPDSPAAVDPSGRSRSKSVMPTDIATRFEGALGEELREPEPAPEEPEAVEPEVWADVKRRSRRDNRDDEHIVDVEVEHDEEPDHDEPDDGHDDGHDEDHDERDDGEEREPGDLDVAAIVPGQSRAGGRENGAGLAVSPKTSAKRPRRVVVAEPRTREILVVPRRRSRIKDVVGTLVLALVLLVGAGGVAFYLEDNGIADFGLFDRGGSGALGSGPLTVRADDGWVSVPAEPGAVLISADGTYRIRLDGEVFTGSADQRLRVPIAEGTDLSVRSVRAPTAVTVTRTE</sequence>
<feature type="compositionally biased region" description="Acidic residues" evidence="1">
    <location>
        <begin position="99"/>
        <end position="114"/>
    </location>
</feature>
<proteinExistence type="predicted"/>
<evidence type="ECO:0000256" key="2">
    <source>
        <dbReference type="SAM" id="Phobius"/>
    </source>
</evidence>
<evidence type="ECO:0000313" key="4">
    <source>
        <dbReference type="Proteomes" id="UP000249590"/>
    </source>
</evidence>
<accession>A0A8B2NSF3</accession>
<dbReference type="AlphaFoldDB" id="A0A8B2NSF3"/>
<feature type="region of interest" description="Disordered" evidence="1">
    <location>
        <begin position="1"/>
        <end position="171"/>
    </location>
</feature>
<feature type="compositionally biased region" description="Basic and acidic residues" evidence="1">
    <location>
        <begin position="87"/>
        <end position="98"/>
    </location>
</feature>
<reference evidence="3 4" key="1">
    <citation type="submission" date="2018-05" db="EMBL/GenBank/DDBJ databases">
        <title>Acuticoccus sediminis sp. nov., isolated from deep-sea sediment of Indian Ocean.</title>
        <authorList>
            <person name="Liu X."/>
            <person name="Lai Q."/>
            <person name="Du Y."/>
            <person name="Sun F."/>
            <person name="Zhang X."/>
            <person name="Wang S."/>
            <person name="Shao Z."/>
        </authorList>
    </citation>
    <scope>NUCLEOTIDE SEQUENCE [LARGE SCALE GENOMIC DNA]</scope>
    <source>
        <strain evidence="3 4">PTG4-2</strain>
    </source>
</reference>
<evidence type="ECO:0000313" key="3">
    <source>
        <dbReference type="EMBL" id="RAI00042.1"/>
    </source>
</evidence>
<organism evidence="3 4">
    <name type="scientific">Acuticoccus sediminis</name>
    <dbReference type="NCBI Taxonomy" id="2184697"/>
    <lineage>
        <taxon>Bacteria</taxon>
        <taxon>Pseudomonadati</taxon>
        <taxon>Pseudomonadota</taxon>
        <taxon>Alphaproteobacteria</taxon>
        <taxon>Hyphomicrobiales</taxon>
        <taxon>Amorphaceae</taxon>
        <taxon>Acuticoccus</taxon>
    </lineage>
</organism>
<keyword evidence="2" id="KW-0472">Membrane</keyword>
<protein>
    <submittedName>
        <fullName evidence="3">Uncharacterized protein</fullName>
    </submittedName>
</protein>
<evidence type="ECO:0000256" key="1">
    <source>
        <dbReference type="SAM" id="MobiDB-lite"/>
    </source>
</evidence>
<dbReference type="EMBL" id="QHHQ01000004">
    <property type="protein sequence ID" value="RAI00042.1"/>
    <property type="molecule type" value="Genomic_DNA"/>
</dbReference>